<dbReference type="PROSITE" id="PS51515">
    <property type="entry name" value="BIN3_SAM"/>
    <property type="match status" value="1"/>
</dbReference>
<keyword evidence="9" id="KW-1185">Reference proteome</keyword>
<dbReference type="InterPro" id="IPR024160">
    <property type="entry name" value="BIN3_SAM-bd_dom"/>
</dbReference>
<dbReference type="Gene3D" id="3.40.50.150">
    <property type="entry name" value="Vaccinia Virus protein VP39"/>
    <property type="match status" value="1"/>
</dbReference>
<dbReference type="InterPro" id="IPR039772">
    <property type="entry name" value="Bin3-like"/>
</dbReference>
<dbReference type="InterPro" id="IPR010675">
    <property type="entry name" value="Bin3_C"/>
</dbReference>
<feature type="domain" description="Bin3-type SAM" evidence="8">
    <location>
        <begin position="188"/>
        <end position="416"/>
    </location>
</feature>
<name>A0AAF3ERH3_9BILA</name>
<dbReference type="EC" id="2.1.1.-" evidence="6"/>
<keyword evidence="2 6" id="KW-0489">Methyltransferase</keyword>
<evidence type="ECO:0000259" key="8">
    <source>
        <dbReference type="PROSITE" id="PS51515"/>
    </source>
</evidence>
<sequence length="467" mass="53559">MVRGENSRFLHDRGRGRGFHQRGRPRRHTFTAETFRKKFEESHYARGGSKQDPLNLNGLEADPQEACSAPQQLDVSHSDTEENSSFLPKNKRDPLNLKSIGKEKKKRQRDRDRSRSQSPIPAKLAKADSSQEVPSGKSEEQKEAGDNAVDQIEKEKTAKDKKEFFNKKYCYGNFDRYYGIRLDAGQRDSRLEVLRKEWFEKKTILDIGCNVGLITIAIAKDYAPRRILGIDIDDHLIGVARKNIRHYCDESIEIKGKYPASFSQQFGPVAHLPTTFKTKFPDNVWFRRENYVLQSDELLETIQEEFDVIMALSITKWIHLNWGDDGIRRFFLRAFRQLRPGGRLILEVQPYTSYRKRSVMTEAHRENYRRIEFRPSDFEMYLLETVGFESVEHVEPPSAKTKGFQRPINVYIKKGPNSISSEKASESTPTWTTPIATPTLGATQTPSTGAELTDISPAYKSSDVASA</sequence>
<dbReference type="InterPro" id="IPR029063">
    <property type="entry name" value="SAM-dependent_MTases_sf"/>
</dbReference>
<evidence type="ECO:0000313" key="11">
    <source>
        <dbReference type="WBParaSite" id="MBELARI_LOCUS19086"/>
    </source>
</evidence>
<dbReference type="AlphaFoldDB" id="A0AAF3ERH3"/>
<dbReference type="GO" id="GO:0017069">
    <property type="term" value="F:snRNA binding"/>
    <property type="evidence" value="ECO:0007669"/>
    <property type="project" value="TreeGrafter"/>
</dbReference>
<evidence type="ECO:0000256" key="3">
    <source>
        <dbReference type="ARBA" id="ARBA00022679"/>
    </source>
</evidence>
<evidence type="ECO:0000256" key="7">
    <source>
        <dbReference type="SAM" id="MobiDB-lite"/>
    </source>
</evidence>
<dbReference type="SUPFAM" id="SSF53335">
    <property type="entry name" value="S-adenosyl-L-methionine-dependent methyltransferases"/>
    <property type="match status" value="1"/>
</dbReference>
<comment type="similarity">
    <text evidence="1 6">Belongs to the methyltransferase superfamily.</text>
</comment>
<keyword evidence="4 5" id="KW-0949">S-adenosyl-L-methionine</keyword>
<dbReference type="GO" id="GO:0008173">
    <property type="term" value="F:RNA methyltransferase activity"/>
    <property type="evidence" value="ECO:0007669"/>
    <property type="project" value="UniProtKB-UniRule"/>
</dbReference>
<dbReference type="PANTHER" id="PTHR12315:SF0">
    <property type="entry name" value="7SK SNRNA METHYLPHOSPHATE CAPPING ENZYME"/>
    <property type="match status" value="1"/>
</dbReference>
<feature type="compositionally biased region" description="Polar residues" evidence="7">
    <location>
        <begin position="440"/>
        <end position="450"/>
    </location>
</feature>
<feature type="compositionally biased region" description="Basic and acidic residues" evidence="7">
    <location>
        <begin position="1"/>
        <end position="15"/>
    </location>
</feature>
<proteinExistence type="inferred from homology"/>
<organism evidence="9 10">
    <name type="scientific">Mesorhabditis belari</name>
    <dbReference type="NCBI Taxonomy" id="2138241"/>
    <lineage>
        <taxon>Eukaryota</taxon>
        <taxon>Metazoa</taxon>
        <taxon>Ecdysozoa</taxon>
        <taxon>Nematoda</taxon>
        <taxon>Chromadorea</taxon>
        <taxon>Rhabditida</taxon>
        <taxon>Rhabditina</taxon>
        <taxon>Rhabditomorpha</taxon>
        <taxon>Rhabditoidea</taxon>
        <taxon>Rhabditidae</taxon>
        <taxon>Mesorhabditinae</taxon>
        <taxon>Mesorhabditis</taxon>
    </lineage>
</organism>
<dbReference type="FunFam" id="3.40.50.150:FF:000083">
    <property type="entry name" value="7SK snRNA methylphosphate capping enzyme"/>
    <property type="match status" value="1"/>
</dbReference>
<evidence type="ECO:0000313" key="9">
    <source>
        <dbReference type="Proteomes" id="UP000887575"/>
    </source>
</evidence>
<feature type="compositionally biased region" description="Basic and acidic residues" evidence="7">
    <location>
        <begin position="34"/>
        <end position="44"/>
    </location>
</feature>
<dbReference type="WBParaSite" id="MBELARI_LOCUS1670">
    <property type="protein sequence ID" value="MBELARI_LOCUS1670"/>
    <property type="gene ID" value="MBELARI_LOCUS1670"/>
</dbReference>
<keyword evidence="3 6" id="KW-0808">Transferase</keyword>
<evidence type="ECO:0000256" key="1">
    <source>
        <dbReference type="ARBA" id="ARBA00008361"/>
    </source>
</evidence>
<dbReference type="Pfam" id="PF06325">
    <property type="entry name" value="PrmA"/>
    <property type="match status" value="1"/>
</dbReference>
<dbReference type="Proteomes" id="UP000887575">
    <property type="component" value="Unassembled WGS sequence"/>
</dbReference>
<dbReference type="CDD" id="cd02440">
    <property type="entry name" value="AdoMet_MTases"/>
    <property type="match status" value="1"/>
</dbReference>
<evidence type="ECO:0000313" key="10">
    <source>
        <dbReference type="WBParaSite" id="MBELARI_LOCUS1670"/>
    </source>
</evidence>
<dbReference type="Pfam" id="PF06859">
    <property type="entry name" value="Bin3"/>
    <property type="match status" value="1"/>
</dbReference>
<feature type="compositionally biased region" description="Basic and acidic residues" evidence="7">
    <location>
        <begin position="137"/>
        <end position="149"/>
    </location>
</feature>
<protein>
    <recommendedName>
        <fullName evidence="6">RNA methyltransferase</fullName>
        <ecNumber evidence="6">2.1.1.-</ecNumber>
    </recommendedName>
</protein>
<dbReference type="GO" id="GO:0040031">
    <property type="term" value="P:snRNA modification"/>
    <property type="evidence" value="ECO:0007669"/>
    <property type="project" value="TreeGrafter"/>
</dbReference>
<evidence type="ECO:0000256" key="5">
    <source>
        <dbReference type="PROSITE-ProRule" id="PRU00848"/>
    </source>
</evidence>
<feature type="region of interest" description="Disordered" evidence="7">
    <location>
        <begin position="1"/>
        <end position="149"/>
    </location>
</feature>
<accession>A0AAF3ERH3</accession>
<feature type="compositionally biased region" description="Low complexity" evidence="7">
    <location>
        <begin position="428"/>
        <end position="439"/>
    </location>
</feature>
<dbReference type="WBParaSite" id="MBELARI_LOCUS19086">
    <property type="protein sequence ID" value="MBELARI_LOCUS19086"/>
    <property type="gene ID" value="MBELARI_LOCUS19086"/>
</dbReference>
<reference evidence="10 11" key="1">
    <citation type="submission" date="2024-02" db="UniProtKB">
        <authorList>
            <consortium name="WormBaseParasite"/>
        </authorList>
    </citation>
    <scope>IDENTIFICATION</scope>
</reference>
<evidence type="ECO:0000256" key="6">
    <source>
        <dbReference type="RuleBase" id="RU367087"/>
    </source>
</evidence>
<dbReference type="GO" id="GO:0032259">
    <property type="term" value="P:methylation"/>
    <property type="evidence" value="ECO:0007669"/>
    <property type="project" value="UniProtKB-KW"/>
</dbReference>
<evidence type="ECO:0000256" key="4">
    <source>
        <dbReference type="ARBA" id="ARBA00022691"/>
    </source>
</evidence>
<dbReference type="PANTHER" id="PTHR12315">
    <property type="entry name" value="BICOID-INTERACTING PROTEIN RELATED"/>
    <property type="match status" value="1"/>
</dbReference>
<feature type="compositionally biased region" description="Basic residues" evidence="7">
    <location>
        <begin position="16"/>
        <end position="29"/>
    </location>
</feature>
<dbReference type="GO" id="GO:0008171">
    <property type="term" value="F:O-methyltransferase activity"/>
    <property type="evidence" value="ECO:0007669"/>
    <property type="project" value="UniProtKB-UniRule"/>
</dbReference>
<evidence type="ECO:0000256" key="2">
    <source>
        <dbReference type="ARBA" id="ARBA00022603"/>
    </source>
</evidence>
<feature type="region of interest" description="Disordered" evidence="7">
    <location>
        <begin position="415"/>
        <end position="467"/>
    </location>
</feature>